<proteinExistence type="predicted"/>
<dbReference type="InterPro" id="IPR052025">
    <property type="entry name" value="Xyloglucanase_GH74"/>
</dbReference>
<protein>
    <recommendedName>
        <fullName evidence="3">Exo-alpha-sialidase</fullName>
    </recommendedName>
</protein>
<organism evidence="1 2">
    <name type="scientific">Chitinivorax tropicus</name>
    <dbReference type="NCBI Taxonomy" id="714531"/>
    <lineage>
        <taxon>Bacteria</taxon>
        <taxon>Pseudomonadati</taxon>
        <taxon>Pseudomonadota</taxon>
        <taxon>Betaproteobacteria</taxon>
        <taxon>Chitinivorax</taxon>
    </lineage>
</organism>
<dbReference type="GO" id="GO:0010411">
    <property type="term" value="P:xyloglucan metabolic process"/>
    <property type="evidence" value="ECO:0007669"/>
    <property type="project" value="TreeGrafter"/>
</dbReference>
<dbReference type="EMBL" id="JACHHY010000004">
    <property type="protein sequence ID" value="MBB5017605.1"/>
    <property type="molecule type" value="Genomic_DNA"/>
</dbReference>
<dbReference type="Gene3D" id="2.130.10.10">
    <property type="entry name" value="YVTN repeat-like/Quinoprotein amine dehydrogenase"/>
    <property type="match status" value="1"/>
</dbReference>
<dbReference type="InterPro" id="IPR015943">
    <property type="entry name" value="WD40/YVTN_repeat-like_dom_sf"/>
</dbReference>
<comment type="caution">
    <text evidence="1">The sequence shown here is derived from an EMBL/GenBank/DDBJ whole genome shotgun (WGS) entry which is preliminary data.</text>
</comment>
<evidence type="ECO:0000313" key="2">
    <source>
        <dbReference type="Proteomes" id="UP000575898"/>
    </source>
</evidence>
<dbReference type="AlphaFoldDB" id="A0A840MJC6"/>
<dbReference type="PANTHER" id="PTHR43739">
    <property type="entry name" value="XYLOGLUCANASE (EUROFUNG)"/>
    <property type="match status" value="1"/>
</dbReference>
<reference evidence="1 2" key="1">
    <citation type="submission" date="2020-08" db="EMBL/GenBank/DDBJ databases">
        <title>Genomic Encyclopedia of Type Strains, Phase IV (KMG-IV): sequencing the most valuable type-strain genomes for metagenomic binning, comparative biology and taxonomic classification.</title>
        <authorList>
            <person name="Goeker M."/>
        </authorList>
    </citation>
    <scope>NUCLEOTIDE SEQUENCE [LARGE SCALE GENOMIC DNA]</scope>
    <source>
        <strain evidence="1 2">DSM 27165</strain>
    </source>
</reference>
<sequence length="362" mass="39650">MAPRLLIGTRKGLFVFEQGTTAPAWQMTAHHFVGIPVSAVLVDPRSGRWLAALRHGHFGPKLHISDDQGAQWQEVPSPAFPPESVTADQTPPAVDTIWTLAAAGADMPGMLLAGTIPAALFLSGDGGQSWGLVESLWMLPSRSEWFGGGTDEPGLHSVCIDQRDGRRVTVGVSCGGVWRSEDGLATWQARTAGMRATYMPPERQEDPVIQDPHRIVNCHSFPDAWWCQHHCGIFRSTDDLASWQAIDSGWSNFGFAVAVHPNDPNTAWFVPAESDMSRVPSQGDFYVMRTRDGGQTMEKLYQGLPAQPAYHLVFRHALAVDRVGRHLAFGSTTGSVWVSADEGDHWQRLSAELPPVYCVSFD</sequence>
<gene>
    <name evidence="1" type="ORF">HNQ59_000874</name>
</gene>
<dbReference type="RefSeq" id="WP_184035682.1">
    <property type="nucleotide sequence ID" value="NZ_JACHHY010000004.1"/>
</dbReference>
<dbReference type="SUPFAM" id="SSF110296">
    <property type="entry name" value="Oligoxyloglucan reducing end-specific cellobiohydrolase"/>
    <property type="match status" value="1"/>
</dbReference>
<evidence type="ECO:0000313" key="1">
    <source>
        <dbReference type="EMBL" id="MBB5017605.1"/>
    </source>
</evidence>
<dbReference type="PANTHER" id="PTHR43739:SF5">
    <property type="entry name" value="EXO-ALPHA-SIALIDASE"/>
    <property type="match status" value="1"/>
</dbReference>
<keyword evidence="2" id="KW-1185">Reference proteome</keyword>
<name>A0A840MJC6_9PROT</name>
<accession>A0A840MJC6</accession>
<evidence type="ECO:0008006" key="3">
    <source>
        <dbReference type="Google" id="ProtNLM"/>
    </source>
</evidence>
<dbReference type="Proteomes" id="UP000575898">
    <property type="component" value="Unassembled WGS sequence"/>
</dbReference>